<proteinExistence type="predicted"/>
<dbReference type="OrthoDB" id="253051at2"/>
<keyword evidence="5" id="KW-1185">Reference proteome</keyword>
<sequence length="462" mass="51330">MRWTLVAAVVFAATIGFAQPKPRVVVLTDISNEPDDEESLVRFLVYANEYDVEGLIATTSTWLRSGPREDLIRRQLDAYAAVRPNLQKHAEGFPEPEALRAATHTGQPSYGMEAVGEGRDSAGSRHLTTVVDRDDSRPIWVAVWGGANTLAQALRDVRAERSPAELERFVARLRVYSISDQDDAGPWLRREFPGLFYIVSPTRPDSHEYHRATWSGISGDRLFRNGPRHQFELVDNPWLEANVMRGHGPLGVLYPKLAYIMEGDTPSFLGLIDHGLGWTESPGFGGWGGRYVLYQPLSETRAIWTNNDLSRDTVTADNGVTVTSDAATIWRWREHFQHDFAARMDWCVADEFAKANHNPQPVLNGDRSKRVLTLRAKPGAEVALSADGTADPDGDAVRVTWWIYREAGTLDGATLSASDGLTTNVRLPATNKPGAVHVILQAEDSGEPRLWAYRRAVIEIVP</sequence>
<reference evidence="4 5" key="1">
    <citation type="journal article" date="2011" name="J. Bacteriol.">
        <title>Genome sequence of the verrucomicrobium Opitutus terrae PB90-1, an abundant inhabitant of rice paddy soil ecosystems.</title>
        <authorList>
            <person name="van Passel M.W."/>
            <person name="Kant R."/>
            <person name="Palva A."/>
            <person name="Copeland A."/>
            <person name="Lucas S."/>
            <person name="Lapidus A."/>
            <person name="Glavina del Rio T."/>
            <person name="Pitluck S."/>
            <person name="Goltsman E."/>
            <person name="Clum A."/>
            <person name="Sun H."/>
            <person name="Schmutz J."/>
            <person name="Larimer F.W."/>
            <person name="Land M.L."/>
            <person name="Hauser L."/>
            <person name="Kyrpides N."/>
            <person name="Mikhailova N."/>
            <person name="Richardson P.P."/>
            <person name="Janssen P.H."/>
            <person name="de Vos W.M."/>
            <person name="Smidt H."/>
        </authorList>
    </citation>
    <scope>NUCLEOTIDE SEQUENCE [LARGE SCALE GENOMIC DNA]</scope>
    <source>
        <strain evidence="5">DSM 11246 / JCM 15787 / PB90-1</strain>
    </source>
</reference>
<name>B1ZNR9_OPITP</name>
<dbReference type="InterPro" id="IPR013783">
    <property type="entry name" value="Ig-like_fold"/>
</dbReference>
<protein>
    <submittedName>
        <fullName evidence="4">Uncharacterized protein</fullName>
    </submittedName>
</protein>
<feature type="domain" description="Cellulose-binding Sde182 C-terminal" evidence="3">
    <location>
        <begin position="381"/>
        <end position="460"/>
    </location>
</feature>
<evidence type="ECO:0000259" key="3">
    <source>
        <dbReference type="Pfam" id="PF21027"/>
    </source>
</evidence>
<evidence type="ECO:0000313" key="5">
    <source>
        <dbReference type="Proteomes" id="UP000007013"/>
    </source>
</evidence>
<dbReference type="Gene3D" id="3.90.245.10">
    <property type="entry name" value="Ribonucleoside hydrolase-like"/>
    <property type="match status" value="1"/>
</dbReference>
<dbReference type="InterPro" id="IPR011483">
    <property type="entry name" value="Sde182_NH-like"/>
</dbReference>
<dbReference type="Pfam" id="PF07632">
    <property type="entry name" value="Sde182_NH-like"/>
    <property type="match status" value="1"/>
</dbReference>
<keyword evidence="1" id="KW-0732">Signal</keyword>
<dbReference type="Pfam" id="PF21027">
    <property type="entry name" value="Sde0182_C"/>
    <property type="match status" value="1"/>
</dbReference>
<dbReference type="Gene3D" id="2.60.40.10">
    <property type="entry name" value="Immunoglobulins"/>
    <property type="match status" value="1"/>
</dbReference>
<evidence type="ECO:0000313" key="4">
    <source>
        <dbReference type="EMBL" id="ACB75439.1"/>
    </source>
</evidence>
<dbReference type="Proteomes" id="UP000007013">
    <property type="component" value="Chromosome"/>
</dbReference>
<accession>B1ZNR9</accession>
<dbReference type="HOGENOM" id="CLU_029266_0_0_0"/>
<dbReference type="AlphaFoldDB" id="B1ZNR9"/>
<evidence type="ECO:0000256" key="1">
    <source>
        <dbReference type="SAM" id="SignalP"/>
    </source>
</evidence>
<organism evidence="4 5">
    <name type="scientific">Opitutus terrae (strain DSM 11246 / JCM 15787 / PB90-1)</name>
    <dbReference type="NCBI Taxonomy" id="452637"/>
    <lineage>
        <taxon>Bacteria</taxon>
        <taxon>Pseudomonadati</taxon>
        <taxon>Verrucomicrobiota</taxon>
        <taxon>Opitutia</taxon>
        <taxon>Opitutales</taxon>
        <taxon>Opitutaceae</taxon>
        <taxon>Opitutus</taxon>
    </lineage>
</organism>
<dbReference type="EMBL" id="CP001032">
    <property type="protein sequence ID" value="ACB75439.1"/>
    <property type="molecule type" value="Genomic_DNA"/>
</dbReference>
<dbReference type="InterPro" id="IPR048527">
    <property type="entry name" value="Sde182_C"/>
</dbReference>
<dbReference type="STRING" id="452637.Oter_2156"/>
<feature type="domain" description="Cellulose-binding Sde182 nucleoside hydrolase-like" evidence="2">
    <location>
        <begin position="23"/>
        <end position="291"/>
    </location>
</feature>
<gene>
    <name evidence="4" type="ordered locus">Oter_2156</name>
</gene>
<dbReference type="InterPro" id="IPR036452">
    <property type="entry name" value="Ribo_hydro-like"/>
</dbReference>
<feature type="signal peptide" evidence="1">
    <location>
        <begin position="1"/>
        <end position="18"/>
    </location>
</feature>
<dbReference type="GO" id="GO:0016799">
    <property type="term" value="F:hydrolase activity, hydrolyzing N-glycosyl compounds"/>
    <property type="evidence" value="ECO:0007669"/>
    <property type="project" value="InterPro"/>
</dbReference>
<dbReference type="eggNOG" id="COG5297">
    <property type="taxonomic scope" value="Bacteria"/>
</dbReference>
<dbReference type="KEGG" id="ote:Oter_2156"/>
<feature type="chain" id="PRO_5002774275" evidence="1">
    <location>
        <begin position="19"/>
        <end position="462"/>
    </location>
</feature>
<evidence type="ECO:0000259" key="2">
    <source>
        <dbReference type="Pfam" id="PF07632"/>
    </source>
</evidence>